<keyword evidence="2" id="KW-0285">Flavoprotein</keyword>
<evidence type="ECO:0000256" key="1">
    <source>
        <dbReference type="ARBA" id="ARBA00001917"/>
    </source>
</evidence>
<dbReference type="PANTHER" id="PTHR33798:SF5">
    <property type="entry name" value="FLAVIN REDUCTASE LIKE DOMAIN-CONTAINING PROTEIN"/>
    <property type="match status" value="1"/>
</dbReference>
<proteinExistence type="inferred from homology"/>
<keyword evidence="6" id="KW-1185">Reference proteome</keyword>
<comment type="similarity">
    <text evidence="4">Belongs to the flavoredoxin family.</text>
</comment>
<evidence type="ECO:0000313" key="6">
    <source>
        <dbReference type="Proteomes" id="UP001195769"/>
    </source>
</evidence>
<dbReference type="SUPFAM" id="SSF50475">
    <property type="entry name" value="FMN-binding split barrel"/>
    <property type="match status" value="1"/>
</dbReference>
<comment type="cofactor">
    <cofactor evidence="1">
        <name>FMN</name>
        <dbReference type="ChEBI" id="CHEBI:58210"/>
    </cofactor>
</comment>
<dbReference type="Gene3D" id="2.30.110.10">
    <property type="entry name" value="Electron Transport, Fmn-binding Protein, Chain A"/>
    <property type="match status" value="1"/>
</dbReference>
<gene>
    <name evidence="5" type="ORF">F5891DRAFT_1014915</name>
</gene>
<keyword evidence="3" id="KW-0288">FMN</keyword>
<evidence type="ECO:0000256" key="4">
    <source>
        <dbReference type="ARBA" id="ARBA00038054"/>
    </source>
</evidence>
<evidence type="ECO:0000256" key="2">
    <source>
        <dbReference type="ARBA" id="ARBA00022630"/>
    </source>
</evidence>
<evidence type="ECO:0000256" key="3">
    <source>
        <dbReference type="ARBA" id="ARBA00022643"/>
    </source>
</evidence>
<name>A0AAD4HPW4_9AGAM</name>
<dbReference type="RefSeq" id="XP_041230027.1">
    <property type="nucleotide sequence ID" value="XM_041360847.1"/>
</dbReference>
<comment type="caution">
    <text evidence="5">The sequence shown here is derived from an EMBL/GenBank/DDBJ whole genome shotgun (WGS) entry which is preliminary data.</text>
</comment>
<dbReference type="PANTHER" id="PTHR33798">
    <property type="entry name" value="FLAVOPROTEIN OXYGENASE"/>
    <property type="match status" value="1"/>
</dbReference>
<sequence>MGCLKDTATNLKNNQGFAMNIISEAFVKNANATVVDAPPEFDEWALSSLTKGKCVRVT</sequence>
<dbReference type="InterPro" id="IPR012349">
    <property type="entry name" value="Split_barrel_FMN-bd"/>
</dbReference>
<organism evidence="5 6">
    <name type="scientific">Suillus fuscotomentosus</name>
    <dbReference type="NCBI Taxonomy" id="1912939"/>
    <lineage>
        <taxon>Eukaryota</taxon>
        <taxon>Fungi</taxon>
        <taxon>Dikarya</taxon>
        <taxon>Basidiomycota</taxon>
        <taxon>Agaricomycotina</taxon>
        <taxon>Agaricomycetes</taxon>
        <taxon>Agaricomycetidae</taxon>
        <taxon>Boletales</taxon>
        <taxon>Suillineae</taxon>
        <taxon>Suillaceae</taxon>
        <taxon>Suillus</taxon>
    </lineage>
</organism>
<evidence type="ECO:0000313" key="5">
    <source>
        <dbReference type="EMBL" id="KAG1904452.1"/>
    </source>
</evidence>
<dbReference type="Proteomes" id="UP001195769">
    <property type="component" value="Unassembled WGS sequence"/>
</dbReference>
<protein>
    <submittedName>
        <fullName evidence="5">Uncharacterized protein</fullName>
    </submittedName>
</protein>
<reference evidence="5" key="1">
    <citation type="journal article" date="2020" name="New Phytol.">
        <title>Comparative genomics reveals dynamic genome evolution in host specialist ectomycorrhizal fungi.</title>
        <authorList>
            <person name="Lofgren L.A."/>
            <person name="Nguyen N.H."/>
            <person name="Vilgalys R."/>
            <person name="Ruytinx J."/>
            <person name="Liao H.L."/>
            <person name="Branco S."/>
            <person name="Kuo A."/>
            <person name="LaButti K."/>
            <person name="Lipzen A."/>
            <person name="Andreopoulos W."/>
            <person name="Pangilinan J."/>
            <person name="Riley R."/>
            <person name="Hundley H."/>
            <person name="Na H."/>
            <person name="Barry K."/>
            <person name="Grigoriev I.V."/>
            <person name="Stajich J.E."/>
            <person name="Kennedy P.G."/>
        </authorList>
    </citation>
    <scope>NUCLEOTIDE SEQUENCE</scope>
    <source>
        <strain evidence="5">FC203</strain>
    </source>
</reference>
<accession>A0AAD4HPW4</accession>
<dbReference type="AlphaFoldDB" id="A0AAD4HPW4"/>
<dbReference type="GeneID" id="64655145"/>
<dbReference type="EMBL" id="JABBWK010000010">
    <property type="protein sequence ID" value="KAG1904452.1"/>
    <property type="molecule type" value="Genomic_DNA"/>
</dbReference>